<dbReference type="NCBIfam" id="TIGR01610">
    <property type="entry name" value="phage_O_Nterm"/>
    <property type="match status" value="1"/>
</dbReference>
<evidence type="ECO:0000259" key="2">
    <source>
        <dbReference type="Pfam" id="PF04492"/>
    </source>
</evidence>
<dbReference type="InterPro" id="IPR006497">
    <property type="entry name" value="Phage_lambda_VrpO_N"/>
</dbReference>
<keyword evidence="4" id="KW-1185">Reference proteome</keyword>
<protein>
    <submittedName>
        <fullName evidence="3">Replication protein</fullName>
    </submittedName>
</protein>
<evidence type="ECO:0000256" key="1">
    <source>
        <dbReference type="SAM" id="MobiDB-lite"/>
    </source>
</evidence>
<dbReference type="Proteomes" id="UP001056255">
    <property type="component" value="Chromosome I"/>
</dbReference>
<dbReference type="EMBL" id="CP082275">
    <property type="protein sequence ID" value="USH01104.1"/>
    <property type="molecule type" value="Genomic_DNA"/>
</dbReference>
<dbReference type="RefSeq" id="WP_251875153.1">
    <property type="nucleotide sequence ID" value="NZ_CP082275.1"/>
</dbReference>
<organism evidence="3 4">
    <name type="scientific">Grimontia kaedaensis</name>
    <dbReference type="NCBI Taxonomy" id="2872157"/>
    <lineage>
        <taxon>Bacteria</taxon>
        <taxon>Pseudomonadati</taxon>
        <taxon>Pseudomonadota</taxon>
        <taxon>Gammaproteobacteria</taxon>
        <taxon>Vibrionales</taxon>
        <taxon>Vibrionaceae</taxon>
        <taxon>Grimontia</taxon>
    </lineage>
</organism>
<feature type="domain" description="Bacteriophage lambda Replication protein O N-terminal" evidence="2">
    <location>
        <begin position="11"/>
        <end position="103"/>
    </location>
</feature>
<evidence type="ECO:0000313" key="3">
    <source>
        <dbReference type="EMBL" id="USH01104.1"/>
    </source>
</evidence>
<feature type="compositionally biased region" description="Basic and acidic residues" evidence="1">
    <location>
        <begin position="114"/>
        <end position="123"/>
    </location>
</feature>
<gene>
    <name evidence="3" type="ORF">K6Q96_09130</name>
</gene>
<sequence length="285" mass="32676">MAEVVAFHRTASPDDGFYRVANQLGLALCRVHLSNRESRLVHAVMMKTYGFNKAMDWICRDQLAELTGIDITNISKVKMELVRRKILITKGRKIGINPDTDEWDWVGQSEKEKSQNRLVKESKLTPLKRVSSDSSKSQNRLSKKSVLTPEKVSFDSHNRQDTITKNTITKDSKNAPARVTQKPPAFRSFFDKYPAHRKGGTDTYAWKAWKSENLTELDAQKALAWLTEASASDKDWRTDGYGKYIPGITKFIRQRHWLTPLPRNTKTTDGLLYDDDISWAQNLGW</sequence>
<reference evidence="3" key="1">
    <citation type="submission" date="2021-08" db="EMBL/GenBank/DDBJ databases">
        <authorList>
            <person name="Sakaguchi M."/>
            <person name="Kikuchi T."/>
            <person name="Urbanczyk H."/>
        </authorList>
    </citation>
    <scope>NUCLEOTIDE SEQUENCE</scope>
    <source>
        <strain evidence="3">020920N</strain>
    </source>
</reference>
<dbReference type="Pfam" id="PF04492">
    <property type="entry name" value="Phage_rep_O"/>
    <property type="match status" value="1"/>
</dbReference>
<feature type="region of interest" description="Disordered" evidence="1">
    <location>
        <begin position="114"/>
        <end position="160"/>
    </location>
</feature>
<proteinExistence type="predicted"/>
<name>A0ABY4WNF1_9GAMM</name>
<dbReference type="Gene3D" id="1.10.10.10">
    <property type="entry name" value="Winged helix-like DNA-binding domain superfamily/Winged helix DNA-binding domain"/>
    <property type="match status" value="1"/>
</dbReference>
<dbReference type="InterPro" id="IPR036388">
    <property type="entry name" value="WH-like_DNA-bd_sf"/>
</dbReference>
<evidence type="ECO:0000313" key="4">
    <source>
        <dbReference type="Proteomes" id="UP001056255"/>
    </source>
</evidence>
<accession>A0ABY4WNF1</accession>